<evidence type="ECO:0000256" key="3">
    <source>
        <dbReference type="ARBA" id="ARBA00022432"/>
    </source>
</evidence>
<evidence type="ECO:0000256" key="5">
    <source>
        <dbReference type="ARBA" id="ARBA00023235"/>
    </source>
</evidence>
<feature type="binding site" evidence="6 8">
    <location>
        <position position="98"/>
    </location>
    <ligand>
        <name>substrate</name>
    </ligand>
</feature>
<evidence type="ECO:0000313" key="11">
    <source>
        <dbReference type="EMBL" id="WOE75594.1"/>
    </source>
</evidence>
<dbReference type="Proteomes" id="UP001302429">
    <property type="component" value="Chromosome"/>
</dbReference>
<evidence type="ECO:0000256" key="1">
    <source>
        <dbReference type="ARBA" id="ARBA00000380"/>
    </source>
</evidence>
<dbReference type="GO" id="GO:0006096">
    <property type="term" value="P:glycolytic process"/>
    <property type="evidence" value="ECO:0007669"/>
    <property type="project" value="UniProtKB-UniRule"/>
</dbReference>
<keyword evidence="3 6" id="KW-0312">Gluconeogenesis</keyword>
<proteinExistence type="inferred from homology"/>
<dbReference type="EC" id="5.4.2.11" evidence="6 10"/>
<gene>
    <name evidence="6 11" type="primary">gpmA</name>
    <name evidence="11" type="ORF">RB602_02460</name>
</gene>
<dbReference type="HAMAP" id="MF_01039">
    <property type="entry name" value="PGAM_GpmA"/>
    <property type="match status" value="1"/>
</dbReference>
<dbReference type="SUPFAM" id="SSF53254">
    <property type="entry name" value="Phosphoglycerate mutase-like"/>
    <property type="match status" value="1"/>
</dbReference>
<dbReference type="EMBL" id="CP136594">
    <property type="protein sequence ID" value="WOE75594.1"/>
    <property type="molecule type" value="Genomic_DNA"/>
</dbReference>
<comment type="catalytic activity">
    <reaction evidence="1 6 10">
        <text>(2R)-2-phosphoglycerate = (2R)-3-phosphoglycerate</text>
        <dbReference type="Rhea" id="RHEA:15901"/>
        <dbReference type="ChEBI" id="CHEBI:58272"/>
        <dbReference type="ChEBI" id="CHEBI:58289"/>
        <dbReference type="EC" id="5.4.2.11"/>
    </reaction>
</comment>
<feature type="binding site" evidence="6 8">
    <location>
        <begin position="8"/>
        <end position="15"/>
    </location>
    <ligand>
        <name>substrate</name>
    </ligand>
</feature>
<dbReference type="SMART" id="SM00855">
    <property type="entry name" value="PGAM"/>
    <property type="match status" value="1"/>
</dbReference>
<feature type="site" description="Transition state stabilizer" evidence="6 9">
    <location>
        <position position="179"/>
    </location>
</feature>
<comment type="pathway">
    <text evidence="6 10">Carbohydrate degradation; glycolysis; pyruvate from D-glyceraldehyde 3-phosphate: step 3/5.</text>
</comment>
<dbReference type="InterPro" id="IPR029033">
    <property type="entry name" value="His_PPase_superfam"/>
</dbReference>
<comment type="similarity">
    <text evidence="2 6">Belongs to the phosphoglycerate mutase family. BPG-dependent PGAM subfamily.</text>
</comment>
<keyword evidence="5 6" id="KW-0413">Isomerase</keyword>
<dbReference type="PANTHER" id="PTHR11931">
    <property type="entry name" value="PHOSPHOGLYCERATE MUTASE"/>
    <property type="match status" value="1"/>
</dbReference>
<evidence type="ECO:0000313" key="12">
    <source>
        <dbReference type="Proteomes" id="UP001302429"/>
    </source>
</evidence>
<feature type="binding site" evidence="6 8">
    <location>
        <begin position="114"/>
        <end position="115"/>
    </location>
    <ligand>
        <name>substrate</name>
    </ligand>
</feature>
<dbReference type="GO" id="GO:0004619">
    <property type="term" value="F:phosphoglycerate mutase activity"/>
    <property type="evidence" value="ECO:0007669"/>
    <property type="project" value="UniProtKB-UniRule"/>
</dbReference>
<protein>
    <recommendedName>
        <fullName evidence="6 10">2,3-bisphosphoglycerate-dependent phosphoglycerate mutase</fullName>
        <shortName evidence="6">BPG-dependent PGAM</shortName>
        <shortName evidence="6">PGAM</shortName>
        <shortName evidence="6">Phosphoglyceromutase</shortName>
        <shortName evidence="6">dPGM</shortName>
        <ecNumber evidence="6 10">5.4.2.11</ecNumber>
    </recommendedName>
</protein>
<dbReference type="NCBIfam" id="NF010713">
    <property type="entry name" value="PRK14115.1"/>
    <property type="match status" value="1"/>
</dbReference>
<dbReference type="InterPro" id="IPR013078">
    <property type="entry name" value="His_Pase_superF_clade-1"/>
</dbReference>
<evidence type="ECO:0000256" key="10">
    <source>
        <dbReference type="RuleBase" id="RU004512"/>
    </source>
</evidence>
<dbReference type="CDD" id="cd07067">
    <property type="entry name" value="HP_PGM_like"/>
    <property type="match status" value="1"/>
</dbReference>
<dbReference type="GO" id="GO:0006094">
    <property type="term" value="P:gluconeogenesis"/>
    <property type="evidence" value="ECO:0007669"/>
    <property type="project" value="UniProtKB-UniRule"/>
</dbReference>
<dbReference type="NCBIfam" id="TIGR01258">
    <property type="entry name" value="pgm_1"/>
    <property type="match status" value="1"/>
</dbReference>
<accession>A0AA97F746</accession>
<evidence type="ECO:0000256" key="9">
    <source>
        <dbReference type="PIRSR" id="PIRSR613078-3"/>
    </source>
</evidence>
<reference evidence="11 12" key="1">
    <citation type="submission" date="2023-10" db="EMBL/GenBank/DDBJ databases">
        <title>Complete genome sequence of a Sphingomonadaceae bacterium.</title>
        <authorList>
            <person name="Yan C."/>
        </authorList>
    </citation>
    <scope>NUCLEOTIDE SEQUENCE [LARGE SCALE GENOMIC DNA]</scope>
    <source>
        <strain evidence="11 12">SCSIO 66989</strain>
    </source>
</reference>
<dbReference type="AlphaFoldDB" id="A0AA97F746"/>
<feature type="binding site" evidence="6 8">
    <location>
        <begin position="87"/>
        <end position="90"/>
    </location>
    <ligand>
        <name>substrate</name>
    </ligand>
</feature>
<feature type="active site" description="Tele-phosphohistidine intermediate" evidence="6 7">
    <location>
        <position position="9"/>
    </location>
</feature>
<evidence type="ECO:0000256" key="7">
    <source>
        <dbReference type="PIRSR" id="PIRSR613078-1"/>
    </source>
</evidence>
<feature type="active site" description="Proton donor/acceptor" evidence="6 7">
    <location>
        <position position="87"/>
    </location>
</feature>
<keyword evidence="4 6" id="KW-0324">Glycolysis</keyword>
<name>A0AA97F746_9SPHN</name>
<sequence>MPQLVLIRHGQSQWNLENRFTGWWDVDVTEKGAAEARAAGVLMREKGLDFDQCFTSLQTRAIKTLNLALEEMQRLWLPVEKDYRLNERHYGGLTGLNKQETRDKHGDEQVHIWRRSFDTPPPPMEAGSQYDLSADRRYAGISVPASESLKNTIERVLPYWEARIAPELKAGKRILISAHGNSLRALVKHLSGISDNDITGLEIPTGQPIVYDLDDDLNERERYYLSER</sequence>
<dbReference type="RefSeq" id="WP_317082641.1">
    <property type="nucleotide sequence ID" value="NZ_CP136594.1"/>
</dbReference>
<dbReference type="InterPro" id="IPR005952">
    <property type="entry name" value="Phosphogly_mut1"/>
</dbReference>
<evidence type="ECO:0000256" key="4">
    <source>
        <dbReference type="ARBA" id="ARBA00023152"/>
    </source>
</evidence>
<evidence type="ECO:0000256" key="2">
    <source>
        <dbReference type="ARBA" id="ARBA00006717"/>
    </source>
</evidence>
<dbReference type="InterPro" id="IPR001345">
    <property type="entry name" value="PG/BPGM_mutase_AS"/>
</dbReference>
<evidence type="ECO:0000256" key="8">
    <source>
        <dbReference type="PIRSR" id="PIRSR613078-2"/>
    </source>
</evidence>
<dbReference type="FunFam" id="3.40.50.1240:FF:000003">
    <property type="entry name" value="2,3-bisphosphoglycerate-dependent phosphoglycerate mutase"/>
    <property type="match status" value="1"/>
</dbReference>
<feature type="binding site" evidence="6 8">
    <location>
        <position position="60"/>
    </location>
    <ligand>
        <name>substrate</name>
    </ligand>
</feature>
<evidence type="ECO:0000256" key="6">
    <source>
        <dbReference type="HAMAP-Rule" id="MF_01039"/>
    </source>
</evidence>
<comment type="function">
    <text evidence="6 10">Catalyzes the interconversion of 2-phosphoglycerate and 3-phosphoglycerate.</text>
</comment>
<dbReference type="KEGG" id="acoa:RB602_02460"/>
<feature type="binding site" evidence="6 8">
    <location>
        <begin position="180"/>
        <end position="181"/>
    </location>
    <ligand>
        <name>substrate</name>
    </ligand>
</feature>
<dbReference type="Pfam" id="PF00300">
    <property type="entry name" value="His_Phos_1"/>
    <property type="match status" value="2"/>
</dbReference>
<organism evidence="11 12">
    <name type="scientific">Alterisphingorhabdus coralli</name>
    <dbReference type="NCBI Taxonomy" id="3071408"/>
    <lineage>
        <taxon>Bacteria</taxon>
        <taxon>Pseudomonadati</taxon>
        <taxon>Pseudomonadota</taxon>
        <taxon>Alphaproteobacteria</taxon>
        <taxon>Sphingomonadales</taxon>
        <taxon>Sphingomonadaceae</taxon>
        <taxon>Alterisphingorhabdus (ex Yan et al. 2024)</taxon>
    </lineage>
</organism>
<keyword evidence="12" id="KW-1185">Reference proteome</keyword>
<comment type="subunit">
    <text evidence="6">Homodimer.</text>
</comment>
<feature type="binding site" evidence="6 8">
    <location>
        <begin position="21"/>
        <end position="22"/>
    </location>
    <ligand>
        <name>substrate</name>
    </ligand>
</feature>
<dbReference type="Gene3D" id="3.40.50.1240">
    <property type="entry name" value="Phosphoglycerate mutase-like"/>
    <property type="match status" value="1"/>
</dbReference>
<dbReference type="PROSITE" id="PS00175">
    <property type="entry name" value="PG_MUTASE"/>
    <property type="match status" value="1"/>
</dbReference>